<sequence>MNLSTEISDGKTVLTLAEQRLDAHNSGELKDFMLKLLEGGSRHLVVDLSQVSFIDSSGLGALLSGQKNATLRSSVFLLVGLQPRVRSMFELTRLHRVFEIYSTLEEALRGE</sequence>
<dbReference type="PANTHER" id="PTHR33495">
    <property type="entry name" value="ANTI-SIGMA FACTOR ANTAGONIST TM_1081-RELATED-RELATED"/>
    <property type="match status" value="1"/>
</dbReference>
<protein>
    <recommendedName>
        <fullName evidence="2">Anti-sigma factor antagonist</fullName>
    </recommendedName>
</protein>
<dbReference type="GO" id="GO:0043856">
    <property type="term" value="F:anti-sigma factor antagonist activity"/>
    <property type="evidence" value="ECO:0007669"/>
    <property type="project" value="InterPro"/>
</dbReference>
<accession>A0A858Q8J4</accession>
<reference evidence="5" key="1">
    <citation type="submission" date="2019-12" db="EMBL/GenBank/DDBJ databases">
        <authorList>
            <person name="Awala S.I."/>
            <person name="Rhee S.K."/>
        </authorList>
    </citation>
    <scope>NUCLEOTIDE SEQUENCE [LARGE SCALE GENOMIC DNA]</scope>
    <source>
        <strain evidence="5">IM1</strain>
    </source>
</reference>
<dbReference type="Pfam" id="PF01740">
    <property type="entry name" value="STAS"/>
    <property type="match status" value="1"/>
</dbReference>
<dbReference type="InterPro" id="IPR002645">
    <property type="entry name" value="STAS_dom"/>
</dbReference>
<name>A0A858Q8J4_9GAMM</name>
<evidence type="ECO:0000259" key="3">
    <source>
        <dbReference type="PROSITE" id="PS50801"/>
    </source>
</evidence>
<dbReference type="InterPro" id="IPR003658">
    <property type="entry name" value="Anti-sigma_ant"/>
</dbReference>
<proteinExistence type="inferred from homology"/>
<organism evidence="4 5">
    <name type="scientific">Methylococcus geothermalis</name>
    <dbReference type="NCBI Taxonomy" id="2681310"/>
    <lineage>
        <taxon>Bacteria</taxon>
        <taxon>Pseudomonadati</taxon>
        <taxon>Pseudomonadota</taxon>
        <taxon>Gammaproteobacteria</taxon>
        <taxon>Methylococcales</taxon>
        <taxon>Methylococcaceae</taxon>
        <taxon>Methylococcus</taxon>
    </lineage>
</organism>
<dbReference type="SUPFAM" id="SSF52091">
    <property type="entry name" value="SpoIIaa-like"/>
    <property type="match status" value="1"/>
</dbReference>
<dbReference type="PROSITE" id="PS50801">
    <property type="entry name" value="STAS"/>
    <property type="match status" value="1"/>
</dbReference>
<gene>
    <name evidence="4" type="ORF">GNH96_09430</name>
</gene>
<dbReference type="InterPro" id="IPR036513">
    <property type="entry name" value="STAS_dom_sf"/>
</dbReference>
<dbReference type="PANTHER" id="PTHR33495:SF2">
    <property type="entry name" value="ANTI-SIGMA FACTOR ANTAGONIST TM_1081-RELATED"/>
    <property type="match status" value="1"/>
</dbReference>
<evidence type="ECO:0000313" key="5">
    <source>
        <dbReference type="Proteomes" id="UP000503004"/>
    </source>
</evidence>
<dbReference type="NCBIfam" id="TIGR00377">
    <property type="entry name" value="ant_ant_sig"/>
    <property type="match status" value="1"/>
</dbReference>
<evidence type="ECO:0000256" key="1">
    <source>
        <dbReference type="ARBA" id="ARBA00009013"/>
    </source>
</evidence>
<comment type="similarity">
    <text evidence="1 2">Belongs to the anti-sigma-factor antagonist family.</text>
</comment>
<feature type="domain" description="STAS" evidence="3">
    <location>
        <begin position="21"/>
        <end position="111"/>
    </location>
</feature>
<dbReference type="Proteomes" id="UP000503004">
    <property type="component" value="Chromosome"/>
</dbReference>
<dbReference type="Gene3D" id="3.30.750.24">
    <property type="entry name" value="STAS domain"/>
    <property type="match status" value="1"/>
</dbReference>
<dbReference type="KEGG" id="metu:GNH96_09430"/>
<evidence type="ECO:0000256" key="2">
    <source>
        <dbReference type="RuleBase" id="RU003749"/>
    </source>
</evidence>
<dbReference type="RefSeq" id="WP_169603448.1">
    <property type="nucleotide sequence ID" value="NZ_CP046565.1"/>
</dbReference>
<dbReference type="EMBL" id="CP046565">
    <property type="protein sequence ID" value="QJD30169.1"/>
    <property type="molecule type" value="Genomic_DNA"/>
</dbReference>
<evidence type="ECO:0000313" key="4">
    <source>
        <dbReference type="EMBL" id="QJD30169.1"/>
    </source>
</evidence>
<keyword evidence="5" id="KW-1185">Reference proteome</keyword>
<dbReference type="CDD" id="cd07043">
    <property type="entry name" value="STAS_anti-anti-sigma_factors"/>
    <property type="match status" value="1"/>
</dbReference>
<dbReference type="AlphaFoldDB" id="A0A858Q8J4"/>